<dbReference type="OrthoDB" id="2430591at2759"/>
<dbReference type="InterPro" id="IPR021109">
    <property type="entry name" value="Peptidase_aspartic_dom_sf"/>
</dbReference>
<accession>A0A9N9HAK0</accession>
<keyword evidence="2" id="KW-1185">Reference proteome</keyword>
<dbReference type="EMBL" id="CAJVPV010011922">
    <property type="protein sequence ID" value="CAG8665721.1"/>
    <property type="molecule type" value="Genomic_DNA"/>
</dbReference>
<dbReference type="Gene3D" id="2.40.70.10">
    <property type="entry name" value="Acid Proteases"/>
    <property type="match status" value="1"/>
</dbReference>
<protein>
    <submittedName>
        <fullName evidence="1">3208_t:CDS:1</fullName>
    </submittedName>
</protein>
<proteinExistence type="predicted"/>
<comment type="caution">
    <text evidence="1">The sequence shown here is derived from an EMBL/GenBank/DDBJ whole genome shotgun (WGS) entry which is preliminary data.</text>
</comment>
<organism evidence="1 2">
    <name type="scientific">Acaulospora morrowiae</name>
    <dbReference type="NCBI Taxonomy" id="94023"/>
    <lineage>
        <taxon>Eukaryota</taxon>
        <taxon>Fungi</taxon>
        <taxon>Fungi incertae sedis</taxon>
        <taxon>Mucoromycota</taxon>
        <taxon>Glomeromycotina</taxon>
        <taxon>Glomeromycetes</taxon>
        <taxon>Diversisporales</taxon>
        <taxon>Acaulosporaceae</taxon>
        <taxon>Acaulospora</taxon>
    </lineage>
</organism>
<gene>
    <name evidence="1" type="ORF">AMORRO_LOCUS10603</name>
</gene>
<name>A0A9N9HAK0_9GLOM</name>
<reference evidence="1" key="1">
    <citation type="submission" date="2021-06" db="EMBL/GenBank/DDBJ databases">
        <authorList>
            <person name="Kallberg Y."/>
            <person name="Tangrot J."/>
            <person name="Rosling A."/>
        </authorList>
    </citation>
    <scope>NUCLEOTIDE SEQUENCE</scope>
    <source>
        <strain evidence="1">CL551</strain>
    </source>
</reference>
<sequence>MKDQFDLYYSKKYTVKEQNKVWDIIAKKYLSIFQLLIEIIKKQTPNSSNHKETKHDYKFIPQSEKLDNSISLNYTIKVYQGIQIRQNWPNPFEIDFLNIKKPNDVAIISCKIGDLIISYAIIDTGANDSLYIDNIPEYLGIKIDKKNVHKLTGAVEDSQSIDITYNVPITIGTEEDSITVSEKEISVITTKKNQNGKDISIMILDTKWQHRVGWDLIVKGEFTATYNEKTITVPLSTCKELCNTFNTEKLQMSEELEKALFTNVQTNSEFIGYYNDLRNQYKEEIDSILLN</sequence>
<evidence type="ECO:0000313" key="1">
    <source>
        <dbReference type="EMBL" id="CAG8665721.1"/>
    </source>
</evidence>
<dbReference type="AlphaFoldDB" id="A0A9N9HAK0"/>
<evidence type="ECO:0000313" key="2">
    <source>
        <dbReference type="Proteomes" id="UP000789342"/>
    </source>
</evidence>
<dbReference type="Proteomes" id="UP000789342">
    <property type="component" value="Unassembled WGS sequence"/>
</dbReference>